<dbReference type="RefSeq" id="WP_185126413.1">
    <property type="nucleotide sequence ID" value="NZ_CAJEWD010000008.1"/>
</dbReference>
<keyword evidence="2" id="KW-1185">Reference proteome</keyword>
<reference evidence="1 2" key="1">
    <citation type="submission" date="2020-07" db="EMBL/GenBank/DDBJ databases">
        <authorList>
            <person name="Criscuolo A."/>
        </authorList>
    </citation>
    <scope>NUCLEOTIDE SEQUENCE [LARGE SCALE GENOMIC DNA]</scope>
    <source>
        <strain evidence="1">CIP111649</strain>
    </source>
</reference>
<dbReference type="EMBL" id="CAJEWD010000008">
    <property type="protein sequence ID" value="CAD2080359.1"/>
    <property type="molecule type" value="Genomic_DNA"/>
</dbReference>
<comment type="caution">
    <text evidence="1">The sequence shown here is derived from an EMBL/GenBank/DDBJ whole genome shotgun (WGS) entry which is preliminary data.</text>
</comment>
<organism evidence="1 2">
    <name type="scientific">Jeotgalicoccus meleagridis</name>
    <dbReference type="NCBI Taxonomy" id="2759181"/>
    <lineage>
        <taxon>Bacteria</taxon>
        <taxon>Bacillati</taxon>
        <taxon>Bacillota</taxon>
        <taxon>Bacilli</taxon>
        <taxon>Bacillales</taxon>
        <taxon>Staphylococcaceae</taxon>
        <taxon>Jeotgalicoccus</taxon>
    </lineage>
</organism>
<dbReference type="AlphaFoldDB" id="A0A6V7RRC5"/>
<sequence length="85" mass="9730">MLFANGDRAITGQFNRDVIANLENDFLKDKSLIQSDYIEGVSFTKDTITVFYDPIQVMENENTIEPSLYIMSRLEPILNSYSEVS</sequence>
<protein>
    <submittedName>
        <fullName evidence="1">Uncharacterized protein</fullName>
    </submittedName>
</protein>
<evidence type="ECO:0000313" key="1">
    <source>
        <dbReference type="EMBL" id="CAD2080359.1"/>
    </source>
</evidence>
<proteinExistence type="predicted"/>
<evidence type="ECO:0000313" key="2">
    <source>
        <dbReference type="Proteomes" id="UP000589351"/>
    </source>
</evidence>
<name>A0A6V7RRC5_9STAP</name>
<dbReference type="Proteomes" id="UP000589351">
    <property type="component" value="Unassembled WGS sequence"/>
</dbReference>
<accession>A0A6V7RRC5</accession>
<gene>
    <name evidence="1" type="ORF">JEODO184_01918</name>
</gene>